<sequence length="312" mass="33738">MKVIVGLTATFAALTSVATAGRVLRGASPPEHHQVAKAITPLVFDHHEHNGQVDVRRLEAEGKGVISPRVLDHHEHNGQVDVRRLEAEGRGVISPLVLDHHEHNGQVDVRRLEAEGKGVISPRVLDHHEHNGQVDVRRLEAEGRGVISPLVLDHHEHNGQVDVRRLEAEGKGVIAPRVLDHHEHNGQVDVRRLEAEGRGVVPKPSHTESYSGGVGVDTIVYVLDRRLADAAGTLGGVASEVSHSVALDQFGQDTLTIRSKHSLDQRQASVGVGLDNIIFVPVLPSAISTDQRKASHDAVDALGDGRGQIEFD</sequence>
<dbReference type="VEuPathDB" id="FungiDB:H257_09132"/>
<organism evidence="2 3">
    <name type="scientific">Aphanomyces astaci</name>
    <name type="common">Crayfish plague agent</name>
    <dbReference type="NCBI Taxonomy" id="112090"/>
    <lineage>
        <taxon>Eukaryota</taxon>
        <taxon>Sar</taxon>
        <taxon>Stramenopiles</taxon>
        <taxon>Oomycota</taxon>
        <taxon>Saprolegniomycetes</taxon>
        <taxon>Saprolegniales</taxon>
        <taxon>Verrucalvaceae</taxon>
        <taxon>Aphanomyces</taxon>
    </lineage>
</organism>
<name>A0A6A4ZLS2_APHAT</name>
<gene>
    <name evidence="2" type="ORF">AaE_013176</name>
</gene>
<dbReference type="Proteomes" id="UP000469452">
    <property type="component" value="Unassembled WGS sequence"/>
</dbReference>
<dbReference type="VEuPathDB" id="FungiDB:H257_09131"/>
<feature type="signal peptide" evidence="1">
    <location>
        <begin position="1"/>
        <end position="20"/>
    </location>
</feature>
<feature type="chain" id="PRO_5025627515" evidence="1">
    <location>
        <begin position="21"/>
        <end position="312"/>
    </location>
</feature>
<proteinExistence type="predicted"/>
<evidence type="ECO:0000256" key="1">
    <source>
        <dbReference type="SAM" id="SignalP"/>
    </source>
</evidence>
<keyword evidence="1" id="KW-0732">Signal</keyword>
<evidence type="ECO:0000313" key="2">
    <source>
        <dbReference type="EMBL" id="KAF0708527.1"/>
    </source>
</evidence>
<protein>
    <submittedName>
        <fullName evidence="2">Uncharacterized protein</fullName>
    </submittedName>
</protein>
<dbReference type="EMBL" id="VJMI01019027">
    <property type="protein sequence ID" value="KAF0708527.1"/>
    <property type="molecule type" value="Genomic_DNA"/>
</dbReference>
<comment type="caution">
    <text evidence="2">The sequence shown here is derived from an EMBL/GenBank/DDBJ whole genome shotgun (WGS) entry which is preliminary data.</text>
</comment>
<accession>A0A6A4ZLS2</accession>
<evidence type="ECO:0000313" key="3">
    <source>
        <dbReference type="Proteomes" id="UP000469452"/>
    </source>
</evidence>
<dbReference type="AlphaFoldDB" id="A0A6A4ZLS2"/>
<reference evidence="2 3" key="1">
    <citation type="submission" date="2019-06" db="EMBL/GenBank/DDBJ databases">
        <title>Genomics analysis of Aphanomyces spp. identifies a new class of oomycete effector associated with host adaptation.</title>
        <authorList>
            <person name="Gaulin E."/>
        </authorList>
    </citation>
    <scope>NUCLEOTIDE SEQUENCE [LARGE SCALE GENOMIC DNA]</scope>
    <source>
        <strain evidence="2 3">E</strain>
    </source>
</reference>